<dbReference type="Gene3D" id="3.40.50.300">
    <property type="entry name" value="P-loop containing nucleotide triphosphate hydrolases"/>
    <property type="match status" value="1"/>
</dbReference>
<comment type="similarity">
    <text evidence="1">Belongs to the GSP E family.</text>
</comment>
<dbReference type="Gene3D" id="2.60.200.20">
    <property type="match status" value="1"/>
</dbReference>
<dbReference type="EMBL" id="CCSF01000001">
    <property type="protein sequence ID" value="CDZ95491.1"/>
    <property type="molecule type" value="Genomic_DNA"/>
</dbReference>
<dbReference type="CDD" id="cd00060">
    <property type="entry name" value="FHA"/>
    <property type="match status" value="1"/>
</dbReference>
<protein>
    <submittedName>
        <fullName evidence="3">TadA protein</fullName>
    </submittedName>
</protein>
<dbReference type="InterPro" id="IPR008984">
    <property type="entry name" value="SMAD_FHA_dom_sf"/>
</dbReference>
<dbReference type="STRING" id="1499686.BN1079_02826"/>
<reference evidence="3 4" key="1">
    <citation type="submission" date="2014-07" db="EMBL/GenBank/DDBJ databases">
        <authorList>
            <person name="Urmite Genomes Urmite Genomes"/>
        </authorList>
    </citation>
    <scope>NUCLEOTIDE SEQUENCE [LARGE SCALE GENOMIC DNA]</scope>
    <source>
        <strain evidence="3 4">20_BN</strain>
    </source>
</reference>
<dbReference type="Pfam" id="PF00437">
    <property type="entry name" value="T2SSE"/>
    <property type="match status" value="1"/>
</dbReference>
<dbReference type="Gene3D" id="3.30.450.380">
    <property type="match status" value="1"/>
</dbReference>
<evidence type="ECO:0000313" key="3">
    <source>
        <dbReference type="EMBL" id="CDZ95491.1"/>
    </source>
</evidence>
<name>A0A078M095_9PSED</name>
<evidence type="ECO:0000259" key="2">
    <source>
        <dbReference type="Pfam" id="PF00437"/>
    </source>
</evidence>
<dbReference type="GO" id="GO:0016887">
    <property type="term" value="F:ATP hydrolysis activity"/>
    <property type="evidence" value="ECO:0007669"/>
    <property type="project" value="InterPro"/>
</dbReference>
<evidence type="ECO:0000256" key="1">
    <source>
        <dbReference type="ARBA" id="ARBA00006611"/>
    </source>
</evidence>
<proteinExistence type="inferred from homology"/>
<sequence>MFEIEITYKDGQPVDKLTCTTAICELGKARTGLIRLRGWKVAPVHARIEQSLAGLFVEDVSRGYEVRVNDRVVNRHGPLSAEDVIGIGSYLVRVRPLAVQNETLLPDSTEEAIAAAVPVDVEVTDDGREAYMEWAQFVQLELFRALDLRRMNLDSMGPEEVRATLSDLVDELLNQVAGRLPPSVKREVLHKIVLDEATGLGPLEDLLADKSVSEIMVNAHDDIYVERAGRLEKTSINFSSNAAVLSTIERIISPLGRRIDESSPMVDARLKDGSRVNAIIPPLALRGPCLTIRKFSEKKLTTDDLIKYGSINEPMVEFLRTAVEQRMNIVVSGGTGSGKTTLLNILSNFIPLDERVVTVEDAAELKLVQPHVVSLEARPANMEGKGQVTIRDLVRNCLRMRPDRIVVGECRGGEALDMLQAMNTGHDGSLTTGHANSPRDMLRRLEVMVLMAGMDLPVQAIREQIASAVQIIVQQTRFGDGSRRITSITELTGMEQSTIQLNEIFTFQQNGFDEQGRVRGTFQATGQVPEFYEELNHRGIGVNMGIFRTGAM</sequence>
<organism evidence="3 4">
    <name type="scientific">Pseudomonas saudiphocaensis</name>
    <dbReference type="NCBI Taxonomy" id="1499686"/>
    <lineage>
        <taxon>Bacteria</taxon>
        <taxon>Pseudomonadati</taxon>
        <taxon>Pseudomonadota</taxon>
        <taxon>Gammaproteobacteria</taxon>
        <taxon>Pseudomonadales</taxon>
        <taxon>Pseudomonadaceae</taxon>
        <taxon>Pseudomonas</taxon>
    </lineage>
</organism>
<dbReference type="CDD" id="cd01130">
    <property type="entry name" value="VirB11-like_ATPase"/>
    <property type="match status" value="1"/>
</dbReference>
<dbReference type="SUPFAM" id="SSF49879">
    <property type="entry name" value="SMAD/FHA domain"/>
    <property type="match status" value="1"/>
</dbReference>
<accession>A0A078M095</accession>
<dbReference type="InterPro" id="IPR050921">
    <property type="entry name" value="T4SS_GSP_E_ATPase"/>
</dbReference>
<dbReference type="OrthoDB" id="9810761at2"/>
<evidence type="ECO:0000313" key="4">
    <source>
        <dbReference type="Proteomes" id="UP000053902"/>
    </source>
</evidence>
<dbReference type="eggNOG" id="COG4962">
    <property type="taxonomic scope" value="Bacteria"/>
</dbReference>
<gene>
    <name evidence="3" type="primary">tadA</name>
    <name evidence="3" type="ORF">BN1079_02826</name>
</gene>
<dbReference type="RefSeq" id="WP_037025337.1">
    <property type="nucleotide sequence ID" value="NZ_CCSF01000001.1"/>
</dbReference>
<dbReference type="PANTHER" id="PTHR30486">
    <property type="entry name" value="TWITCHING MOTILITY PROTEIN PILT"/>
    <property type="match status" value="1"/>
</dbReference>
<dbReference type="AlphaFoldDB" id="A0A078M095"/>
<dbReference type="HOGENOM" id="CLU_005379_4_3_6"/>
<dbReference type="SUPFAM" id="SSF52540">
    <property type="entry name" value="P-loop containing nucleoside triphosphate hydrolases"/>
    <property type="match status" value="1"/>
</dbReference>
<dbReference type="InterPro" id="IPR027417">
    <property type="entry name" value="P-loop_NTPase"/>
</dbReference>
<keyword evidence="4" id="KW-1185">Reference proteome</keyword>
<dbReference type="InterPro" id="IPR001482">
    <property type="entry name" value="T2SS/T4SS_dom"/>
</dbReference>
<dbReference type="PANTHER" id="PTHR30486:SF15">
    <property type="entry name" value="TYPE II_IV SECRETION SYSTEM ATPASE"/>
    <property type="match status" value="1"/>
</dbReference>
<feature type="domain" description="Bacterial type II secretion system protein E" evidence="2">
    <location>
        <begin position="197"/>
        <end position="475"/>
    </location>
</feature>
<dbReference type="Proteomes" id="UP000053902">
    <property type="component" value="Unassembled WGS sequence"/>
</dbReference>